<gene>
    <name evidence="2" type="ORF">SAMN05192539_102996</name>
</gene>
<organism evidence="2 3">
    <name type="scientific">Paraburkholderia diazotrophica</name>
    <dbReference type="NCBI Taxonomy" id="667676"/>
    <lineage>
        <taxon>Bacteria</taxon>
        <taxon>Pseudomonadati</taxon>
        <taxon>Pseudomonadota</taxon>
        <taxon>Betaproteobacteria</taxon>
        <taxon>Burkholderiales</taxon>
        <taxon>Burkholderiaceae</taxon>
        <taxon>Paraburkholderia</taxon>
    </lineage>
</organism>
<sequence length="47" mass="5131">MPAKGKANQRIADASDKGKKPTASQTKKLPHPRRHAPHLINPALKQP</sequence>
<keyword evidence="3" id="KW-1185">Reference proteome</keyword>
<feature type="compositionally biased region" description="Basic residues" evidence="1">
    <location>
        <begin position="28"/>
        <end position="37"/>
    </location>
</feature>
<evidence type="ECO:0000313" key="3">
    <source>
        <dbReference type="Proteomes" id="UP000198866"/>
    </source>
</evidence>
<reference evidence="3" key="1">
    <citation type="submission" date="2016-10" db="EMBL/GenBank/DDBJ databases">
        <authorList>
            <person name="Varghese N."/>
            <person name="Submissions S."/>
        </authorList>
    </citation>
    <scope>NUCLEOTIDE SEQUENCE [LARGE SCALE GENOMIC DNA]</scope>
    <source>
        <strain evidence="3">LMG 26031</strain>
    </source>
</reference>
<evidence type="ECO:0000256" key="1">
    <source>
        <dbReference type="SAM" id="MobiDB-lite"/>
    </source>
</evidence>
<proteinExistence type="predicted"/>
<name>A0A1H7DFL4_9BURK</name>
<feature type="region of interest" description="Disordered" evidence="1">
    <location>
        <begin position="1"/>
        <end position="47"/>
    </location>
</feature>
<accession>A0A1H7DFL4</accession>
<dbReference type="AlphaFoldDB" id="A0A1H7DFL4"/>
<dbReference type="EMBL" id="FNYE01000029">
    <property type="protein sequence ID" value="SEK00603.1"/>
    <property type="molecule type" value="Genomic_DNA"/>
</dbReference>
<protein>
    <submittedName>
        <fullName evidence="2">Uncharacterized protein</fullName>
    </submittedName>
</protein>
<dbReference type="Proteomes" id="UP000198866">
    <property type="component" value="Unassembled WGS sequence"/>
</dbReference>
<evidence type="ECO:0000313" key="2">
    <source>
        <dbReference type="EMBL" id="SEK00603.1"/>
    </source>
</evidence>